<protein>
    <submittedName>
        <fullName evidence="1">DUF2974 domain-containing protein</fullName>
    </submittedName>
</protein>
<evidence type="ECO:0000313" key="2">
    <source>
        <dbReference type="Proteomes" id="UP000430975"/>
    </source>
</evidence>
<dbReference type="AlphaFoldDB" id="A0A6I2GGJ1"/>
<sequence>MTTIYQYIKRMENNDFTTLPLNEVDVLILNELVYFPLDEYINSDLNHQSGIKLNDLYFLLENTLKEMKKENWVLVSEARIRLLKAISQAKRYQEVIIFGFVNQIKVEEELQFAAMCLGLPTNELLVSYRGTDDTLTGWKEDCNLIYNRLVPAQRLAKNYLTAVYHAFRGVSLTISGHSKGGNLAIYAAAFQDEETQNSIRNVYSFDSPGFHLETIETVSYQNIQPKISHYVPEDSIVGMTLFHSQAPIVVKSRKKGFSQHIATNWQIADKQLERLDDRSDFSYLIDAAVKEWTIDRNDEELKKIFNSCFDLLYETGAESLIEITSNPIKFSRLFLERLNLLELADREFLEHNLTNLGDVIKSHLVEQKRDRYHMMAFQFNDWLSNFQLSEHLTFESTLLNKFKERFIQKKEA</sequence>
<proteinExistence type="predicted"/>
<dbReference type="SUPFAM" id="SSF53474">
    <property type="entry name" value="alpha/beta-Hydrolases"/>
    <property type="match status" value="1"/>
</dbReference>
<reference evidence="1 2" key="1">
    <citation type="submission" date="2019-11" db="EMBL/GenBank/DDBJ databases">
        <title>Characterisation of Fundicoccus ignavus gen. nov. sp. nov., a novel genus of the family Aerococcaceae isolated from bulk tank milk.</title>
        <authorList>
            <person name="Siebert A."/>
            <person name="Huptas C."/>
            <person name="Wenning M."/>
            <person name="Scherer S."/>
            <person name="Doll E.V."/>
        </authorList>
    </citation>
    <scope>NUCLEOTIDE SEQUENCE [LARGE SCALE GENOMIC DNA]</scope>
    <source>
        <strain evidence="1 2">WS4759</strain>
    </source>
</reference>
<dbReference type="InterPro" id="IPR029058">
    <property type="entry name" value="AB_hydrolase_fold"/>
</dbReference>
<gene>
    <name evidence="1" type="ORF">GIY09_01805</name>
</gene>
<dbReference type="Gene3D" id="3.40.50.1820">
    <property type="entry name" value="alpha/beta hydrolase"/>
    <property type="match status" value="1"/>
</dbReference>
<comment type="caution">
    <text evidence="1">The sequence shown here is derived from an EMBL/GenBank/DDBJ whole genome shotgun (WGS) entry which is preliminary data.</text>
</comment>
<dbReference type="InterPro" id="IPR024499">
    <property type="entry name" value="Mbeg1-like"/>
</dbReference>
<keyword evidence="2" id="KW-1185">Reference proteome</keyword>
<accession>A0A6I2GGJ1</accession>
<organism evidence="1 2">
    <name type="scientific">Fundicoccus ignavus</name>
    <dbReference type="NCBI Taxonomy" id="2664442"/>
    <lineage>
        <taxon>Bacteria</taxon>
        <taxon>Bacillati</taxon>
        <taxon>Bacillota</taxon>
        <taxon>Bacilli</taxon>
        <taxon>Lactobacillales</taxon>
        <taxon>Aerococcaceae</taxon>
        <taxon>Fundicoccus</taxon>
    </lineage>
</organism>
<dbReference type="Proteomes" id="UP000430975">
    <property type="component" value="Unassembled WGS sequence"/>
</dbReference>
<dbReference type="EMBL" id="WJQS01000002">
    <property type="protein sequence ID" value="MRI84631.1"/>
    <property type="molecule type" value="Genomic_DNA"/>
</dbReference>
<dbReference type="Pfam" id="PF11187">
    <property type="entry name" value="Mbeg1-like"/>
    <property type="match status" value="1"/>
</dbReference>
<dbReference type="RefSeq" id="WP_153863073.1">
    <property type="nucleotide sequence ID" value="NZ_WJQS01000002.1"/>
</dbReference>
<evidence type="ECO:0000313" key="1">
    <source>
        <dbReference type="EMBL" id="MRI84631.1"/>
    </source>
</evidence>
<name>A0A6I2GGJ1_9LACT</name>